<proteinExistence type="predicted"/>
<feature type="compositionally biased region" description="Basic and acidic residues" evidence="1">
    <location>
        <begin position="1"/>
        <end position="14"/>
    </location>
</feature>
<protein>
    <submittedName>
        <fullName evidence="2">Uncharacterized protein</fullName>
    </submittedName>
</protein>
<accession>A0A2P4S9K9</accession>
<dbReference type="EMBL" id="PPHD01078047">
    <property type="protein sequence ID" value="POI20798.1"/>
    <property type="molecule type" value="Genomic_DNA"/>
</dbReference>
<dbReference type="Proteomes" id="UP000237246">
    <property type="component" value="Unassembled WGS sequence"/>
</dbReference>
<name>A0A2P4S9K9_BAMTH</name>
<feature type="region of interest" description="Disordered" evidence="1">
    <location>
        <begin position="1"/>
        <end position="39"/>
    </location>
</feature>
<dbReference type="AlphaFoldDB" id="A0A2P4S9K9"/>
<evidence type="ECO:0000256" key="1">
    <source>
        <dbReference type="SAM" id="MobiDB-lite"/>
    </source>
</evidence>
<comment type="caution">
    <text evidence="2">The sequence shown here is derived from an EMBL/GenBank/DDBJ whole genome shotgun (WGS) entry which is preliminary data.</text>
</comment>
<evidence type="ECO:0000313" key="3">
    <source>
        <dbReference type="Proteomes" id="UP000237246"/>
    </source>
</evidence>
<reference evidence="2 3" key="1">
    <citation type="submission" date="2018-01" db="EMBL/GenBank/DDBJ databases">
        <title>Comparison of the Chinese Bamboo Partridge and Red Junglefowl genome sequences highlights the importance of demography in genome evolution.</title>
        <authorList>
            <person name="Tiley G.P."/>
            <person name="Kimball R.T."/>
            <person name="Braun E.L."/>
            <person name="Burleigh J.G."/>
        </authorList>
    </citation>
    <scope>NUCLEOTIDE SEQUENCE [LARGE SCALE GENOMIC DNA]</scope>
    <source>
        <strain evidence="2">RTK389</strain>
        <tissue evidence="2">Blood</tissue>
    </source>
</reference>
<keyword evidence="3" id="KW-1185">Reference proteome</keyword>
<sequence length="191" mass="21718">MSDRPHQRAERTEEPNACDAPSIVAAGPQSSAEKPSRRQRGRKWRCFLQPLHCSVLSGIALCIRCWFGNRGRERPILNSNNKKALLEISPGFSSTRRSGARGLQVGMETPGWQQQSWVRAGAPSHPTWRAPTAALPFSCGVYRNHFLFFLTVIKLCWHNRNKHTQYCNTETILELKTIKKKKKILAQNLIK</sequence>
<evidence type="ECO:0000313" key="2">
    <source>
        <dbReference type="EMBL" id="POI20798.1"/>
    </source>
</evidence>
<gene>
    <name evidence="2" type="ORF">CIB84_015455</name>
</gene>
<organism evidence="2 3">
    <name type="scientific">Bambusicola thoracicus</name>
    <name type="common">Chinese bamboo-partridge</name>
    <name type="synonym">Perdix thoracica</name>
    <dbReference type="NCBI Taxonomy" id="9083"/>
    <lineage>
        <taxon>Eukaryota</taxon>
        <taxon>Metazoa</taxon>
        <taxon>Chordata</taxon>
        <taxon>Craniata</taxon>
        <taxon>Vertebrata</taxon>
        <taxon>Euteleostomi</taxon>
        <taxon>Archelosauria</taxon>
        <taxon>Archosauria</taxon>
        <taxon>Dinosauria</taxon>
        <taxon>Saurischia</taxon>
        <taxon>Theropoda</taxon>
        <taxon>Coelurosauria</taxon>
        <taxon>Aves</taxon>
        <taxon>Neognathae</taxon>
        <taxon>Galloanserae</taxon>
        <taxon>Galliformes</taxon>
        <taxon>Phasianidae</taxon>
        <taxon>Perdicinae</taxon>
        <taxon>Bambusicola</taxon>
    </lineage>
</organism>